<dbReference type="EMBL" id="GHWJ01010207">
    <property type="protein sequence ID" value="NOV42944.1"/>
    <property type="molecule type" value="Transcribed_RNA"/>
</dbReference>
<keyword evidence="1" id="KW-0472">Membrane</keyword>
<evidence type="ECO:0000256" key="1">
    <source>
        <dbReference type="SAM" id="Phobius"/>
    </source>
</evidence>
<evidence type="ECO:0000313" key="2">
    <source>
        <dbReference type="EMBL" id="NOV42944.1"/>
    </source>
</evidence>
<proteinExistence type="predicted"/>
<keyword evidence="1" id="KW-1133">Transmembrane helix</keyword>
<accession>A0A6M2DAQ0</accession>
<name>A0A6M2DAQ0_RHIMP</name>
<keyword evidence="1" id="KW-0812">Transmembrane</keyword>
<reference evidence="2" key="1">
    <citation type="submission" date="2019-09" db="EMBL/GenBank/DDBJ databases">
        <title>Organ-specific transcriptomic study of the physiology of the cattle tick, Rhipicephalus microplus.</title>
        <authorList>
            <person name="Tirloni L."/>
            <person name="Braz G."/>
            <person name="Gandara A.C.P."/>
            <person name="Sabadin G.A."/>
            <person name="da Silva R.M."/>
            <person name="Guizzo M.G."/>
            <person name="Machado J.A."/>
            <person name="Costa E.P."/>
            <person name="Gomes H.F."/>
            <person name="Moraes J."/>
            <person name="Mota M.B.S."/>
            <person name="Mesquita R.D."/>
            <person name="Alvarenga P.H."/>
            <person name="Alves F."/>
            <person name="Seixas A."/>
            <person name="da Fonseca R.N."/>
            <person name="Fogaca A."/>
            <person name="Logullo C."/>
            <person name="Tanaka A."/>
            <person name="Daffre S."/>
            <person name="Termignoni C."/>
            <person name="Vaz I.S.Jr."/>
            <person name="Oliveira P.L."/>
            <person name="Ribeiro J.M."/>
        </authorList>
    </citation>
    <scope>NUCLEOTIDE SEQUENCE</scope>
    <source>
        <strain evidence="2">Porto Alegre</strain>
    </source>
</reference>
<sequence>MLYPATIIHTFFLCVCPTSGLVNKFKKYLKNVACNGHFFQGAHLYALAVINSLHFFVLLKVFKQMKQMQRCTPLMVLVLVCRTRHPWGHKDEEP</sequence>
<dbReference type="AlphaFoldDB" id="A0A6M2DAQ0"/>
<feature type="transmembrane region" description="Helical" evidence="1">
    <location>
        <begin position="44"/>
        <end position="62"/>
    </location>
</feature>
<protein>
    <submittedName>
        <fullName evidence="2">Uncharacterized protein</fullName>
    </submittedName>
</protein>
<organism evidence="2">
    <name type="scientific">Rhipicephalus microplus</name>
    <name type="common">Cattle tick</name>
    <name type="synonym">Boophilus microplus</name>
    <dbReference type="NCBI Taxonomy" id="6941"/>
    <lineage>
        <taxon>Eukaryota</taxon>
        <taxon>Metazoa</taxon>
        <taxon>Ecdysozoa</taxon>
        <taxon>Arthropoda</taxon>
        <taxon>Chelicerata</taxon>
        <taxon>Arachnida</taxon>
        <taxon>Acari</taxon>
        <taxon>Parasitiformes</taxon>
        <taxon>Ixodida</taxon>
        <taxon>Ixodoidea</taxon>
        <taxon>Ixodidae</taxon>
        <taxon>Rhipicephalinae</taxon>
        <taxon>Rhipicephalus</taxon>
        <taxon>Boophilus</taxon>
    </lineage>
</organism>